<evidence type="ECO:0000313" key="2">
    <source>
        <dbReference type="EMBL" id="SQB98522.1"/>
    </source>
</evidence>
<dbReference type="PANTHER" id="PTHR43685:SF2">
    <property type="entry name" value="GLYCOSYLTRANSFERASE 2-LIKE DOMAIN-CONTAINING PROTEIN"/>
    <property type="match status" value="1"/>
</dbReference>
<dbReference type="InterPro" id="IPR029044">
    <property type="entry name" value="Nucleotide-diphossugar_trans"/>
</dbReference>
<dbReference type="GO" id="GO:0016740">
    <property type="term" value="F:transferase activity"/>
    <property type="evidence" value="ECO:0007669"/>
    <property type="project" value="UniProtKB-KW"/>
</dbReference>
<accession>A0A2X3B3Y2</accession>
<proteinExistence type="predicted"/>
<sequence>MVVENTDNYPKPSPTQELLESKYKNKITYYRNEQNLGLLGNFNRAITLAKGKWVCVLHDDDVLLPHYLSSMQKAIKQVALNTSLISHRAIYFGDLSLISYSPTKESSIKAFLKHYAKPLFPTLKTTKKFLFSCIVSPMLGIKRYKTLDTRDSDYICKYNPLHPSALLHHKDLTLKLGGYDAEFFPSDDWFFHTRAAKFSQVYQLNEFLSKYRYLNNASFNTNTLRLGSIVNFLHIRDNIKVSKKIKSILLTKQYQHILEIKDDALRVELLGYMQRLEFKPKKLNKLDEWLYKIYRLGDTELYEVESNI</sequence>
<reference evidence="2 3" key="1">
    <citation type="submission" date="2018-06" db="EMBL/GenBank/DDBJ databases">
        <authorList>
            <consortium name="Pathogen Informatics"/>
            <person name="Doyle S."/>
        </authorList>
    </citation>
    <scope>NUCLEOTIDE SEQUENCE [LARGE SCALE GENOMIC DNA]</scope>
    <source>
        <strain evidence="2 3">NCTC13102</strain>
    </source>
</reference>
<dbReference type="RefSeq" id="WP_181461821.1">
    <property type="nucleotide sequence ID" value="NZ_UAWL01000006.1"/>
</dbReference>
<dbReference type="AlphaFoldDB" id="A0A2X3B3Y2"/>
<dbReference type="Proteomes" id="UP000250166">
    <property type="component" value="Unassembled WGS sequence"/>
</dbReference>
<dbReference type="InterPro" id="IPR050834">
    <property type="entry name" value="Glycosyltransf_2"/>
</dbReference>
<keyword evidence="2" id="KW-0808">Transferase</keyword>
<feature type="domain" description="Glycosyltransferase 2-like" evidence="1">
    <location>
        <begin position="14"/>
        <end position="77"/>
    </location>
</feature>
<dbReference type="EMBL" id="UAWL01000006">
    <property type="protein sequence ID" value="SQB98522.1"/>
    <property type="molecule type" value="Genomic_DNA"/>
</dbReference>
<dbReference type="InterPro" id="IPR001173">
    <property type="entry name" value="Glyco_trans_2-like"/>
</dbReference>
<protein>
    <submittedName>
        <fullName evidence="2">Glycosyl transferase family 2</fullName>
    </submittedName>
</protein>
<evidence type="ECO:0000259" key="1">
    <source>
        <dbReference type="Pfam" id="PF00535"/>
    </source>
</evidence>
<evidence type="ECO:0000313" key="3">
    <source>
        <dbReference type="Proteomes" id="UP000250166"/>
    </source>
</evidence>
<gene>
    <name evidence="2" type="ORF">NCTC13102_00985</name>
</gene>
<name>A0A2X3B3Y2_9HELI</name>
<dbReference type="PANTHER" id="PTHR43685">
    <property type="entry name" value="GLYCOSYLTRANSFERASE"/>
    <property type="match status" value="1"/>
</dbReference>
<dbReference type="Gene3D" id="3.90.550.10">
    <property type="entry name" value="Spore Coat Polysaccharide Biosynthesis Protein SpsA, Chain A"/>
    <property type="match status" value="1"/>
</dbReference>
<dbReference type="SUPFAM" id="SSF53448">
    <property type="entry name" value="Nucleotide-diphospho-sugar transferases"/>
    <property type="match status" value="1"/>
</dbReference>
<dbReference type="Pfam" id="PF00535">
    <property type="entry name" value="Glycos_transf_2"/>
    <property type="match status" value="1"/>
</dbReference>
<organism evidence="2 3">
    <name type="scientific">Helicobacter fennelliae</name>
    <dbReference type="NCBI Taxonomy" id="215"/>
    <lineage>
        <taxon>Bacteria</taxon>
        <taxon>Pseudomonadati</taxon>
        <taxon>Campylobacterota</taxon>
        <taxon>Epsilonproteobacteria</taxon>
        <taxon>Campylobacterales</taxon>
        <taxon>Helicobacteraceae</taxon>
        <taxon>Helicobacter</taxon>
    </lineage>
</organism>